<dbReference type="Proteomes" id="UP000249873">
    <property type="component" value="Chromosome"/>
</dbReference>
<name>A0A2Z4G6E7_9BACT</name>
<evidence type="ECO:0000313" key="1">
    <source>
        <dbReference type="EMBL" id="AWV96725.1"/>
    </source>
</evidence>
<accession>A0A2Z4G6E7</accession>
<proteinExistence type="predicted"/>
<protein>
    <submittedName>
        <fullName evidence="1">Uncharacterized protein</fullName>
    </submittedName>
</protein>
<dbReference type="AlphaFoldDB" id="A0A2Z4G6E7"/>
<reference evidence="1 2" key="1">
    <citation type="submission" date="2018-05" db="EMBL/GenBank/DDBJ databases">
        <title>Complete genome sequence of Arcticibacterium luteifluviistationis SM1504T, a cytophagaceae bacterium isolated from Arctic surface seawater.</title>
        <authorList>
            <person name="Li Y."/>
            <person name="Qin Q.-L."/>
        </authorList>
    </citation>
    <scope>NUCLEOTIDE SEQUENCE [LARGE SCALE GENOMIC DNA]</scope>
    <source>
        <strain evidence="1 2">SM1504</strain>
    </source>
</reference>
<dbReference type="RefSeq" id="WP_111369827.1">
    <property type="nucleotide sequence ID" value="NZ_CP029480.1"/>
</dbReference>
<dbReference type="OrthoDB" id="571425at2"/>
<keyword evidence="2" id="KW-1185">Reference proteome</keyword>
<evidence type="ECO:0000313" key="2">
    <source>
        <dbReference type="Proteomes" id="UP000249873"/>
    </source>
</evidence>
<sequence>MLKKEENHSTLVAYQRNVYYHIQKGIKENRDTLGSIQEALDASLANWKTSIEGNLVIPEINIELDKFIGPLQNKVELVINQNGEIVARIKKIEERVSRTKVLIQGISPEALRINVSDKHHEIANSFQSFKSLLEQNETGNFEYEGKAYHINDFDNNSFDYFTGFRAFNELLTKSIIETIAPECEIANKFLIKANTYSNWEVDHRISDVAKEIIVKSFVGVIGNSFGKLMAIGKENFSDIKQSNYILRAINIVSSSLDLIIFAFLSEFWNAQKLNNKVISEGTKKVIRDRLESSFEPSLMEQFKLLQLLHIIFYQAGDELDFPIPEIKNLNTKLRDGGEIFEICRRFQTLVEKTKNSHLTRLDCYESETQLVAFFKHFNCLAKYKMASIRRISYLQVRNENPNYIHHYAAIGINNKANVDSEKINFTTGPVSTDAVLLYKGKDYQNSINLSPFVIDYNSLTFENGTKICFYNSQTIDGGSLKYHFLEDNSSIDIEKMDSLYAKSDINDLMMDENKRKQFNLGLVVHQFKDAHRFLLMDELNLGDF</sequence>
<gene>
    <name evidence="1" type="ORF">DJ013_00365</name>
</gene>
<dbReference type="EMBL" id="CP029480">
    <property type="protein sequence ID" value="AWV96725.1"/>
    <property type="molecule type" value="Genomic_DNA"/>
</dbReference>
<organism evidence="1 2">
    <name type="scientific">Arcticibacterium luteifluviistationis</name>
    <dbReference type="NCBI Taxonomy" id="1784714"/>
    <lineage>
        <taxon>Bacteria</taxon>
        <taxon>Pseudomonadati</taxon>
        <taxon>Bacteroidota</taxon>
        <taxon>Cytophagia</taxon>
        <taxon>Cytophagales</taxon>
        <taxon>Leadbetterellaceae</taxon>
        <taxon>Arcticibacterium</taxon>
    </lineage>
</organism>
<dbReference type="KEGG" id="als:DJ013_00365"/>